<accession>A0A9Q1BU85</accession>
<gene>
    <name evidence="1" type="ORF">HOLleu_26286</name>
</gene>
<name>A0A9Q1BU85_HOLLE</name>
<sequence length="110" mass="12542">MVPEVCKAMVEAYKDEVFTIPVTHDEWRALAQEFEDKWNVPHAVGALDRKYIAISKPVNTGSLYHNYKRFSVSPPPLALVDAQYRFIWIEARGFGENLVVARPVPLRIAS</sequence>
<organism evidence="1 2">
    <name type="scientific">Holothuria leucospilota</name>
    <name type="common">Black long sea cucumber</name>
    <name type="synonym">Mertensiothuria leucospilota</name>
    <dbReference type="NCBI Taxonomy" id="206669"/>
    <lineage>
        <taxon>Eukaryota</taxon>
        <taxon>Metazoa</taxon>
        <taxon>Echinodermata</taxon>
        <taxon>Eleutherozoa</taxon>
        <taxon>Echinozoa</taxon>
        <taxon>Holothuroidea</taxon>
        <taxon>Aspidochirotacea</taxon>
        <taxon>Aspidochirotida</taxon>
        <taxon>Holothuriidae</taxon>
        <taxon>Holothuria</taxon>
    </lineage>
</organism>
<dbReference type="Proteomes" id="UP001152320">
    <property type="component" value="Chromosome 12"/>
</dbReference>
<reference evidence="1" key="1">
    <citation type="submission" date="2021-10" db="EMBL/GenBank/DDBJ databases">
        <title>Tropical sea cucumber genome reveals ecological adaptation and Cuvierian tubules defense mechanism.</title>
        <authorList>
            <person name="Chen T."/>
        </authorList>
    </citation>
    <scope>NUCLEOTIDE SEQUENCE</scope>
    <source>
        <strain evidence="1">Nanhai2018</strain>
        <tissue evidence="1">Muscle</tissue>
    </source>
</reference>
<evidence type="ECO:0000313" key="1">
    <source>
        <dbReference type="EMBL" id="KAJ8032689.1"/>
    </source>
</evidence>
<dbReference type="OrthoDB" id="10051449at2759"/>
<dbReference type="EMBL" id="JAIZAY010000012">
    <property type="protein sequence ID" value="KAJ8032689.1"/>
    <property type="molecule type" value="Genomic_DNA"/>
</dbReference>
<comment type="caution">
    <text evidence="1">The sequence shown here is derived from an EMBL/GenBank/DDBJ whole genome shotgun (WGS) entry which is preliminary data.</text>
</comment>
<proteinExistence type="predicted"/>
<protein>
    <submittedName>
        <fullName evidence="1">Uncharacterized protein</fullName>
    </submittedName>
</protein>
<evidence type="ECO:0000313" key="2">
    <source>
        <dbReference type="Proteomes" id="UP001152320"/>
    </source>
</evidence>
<dbReference type="AlphaFoldDB" id="A0A9Q1BU85"/>
<keyword evidence="2" id="KW-1185">Reference proteome</keyword>